<evidence type="ECO:0000313" key="2">
    <source>
        <dbReference type="RefSeq" id="XP_016702177.1"/>
    </source>
</evidence>
<dbReference type="PANTHER" id="PTHR15503">
    <property type="entry name" value="LDOC1 RELATED"/>
    <property type="match status" value="1"/>
</dbReference>
<dbReference type="RefSeq" id="XP_016702177.1">
    <property type="nucleotide sequence ID" value="XM_016846688.1"/>
</dbReference>
<dbReference type="Proteomes" id="UP000818029">
    <property type="component" value="Chromosome A01"/>
</dbReference>
<proteinExistence type="predicted"/>
<reference evidence="1" key="1">
    <citation type="journal article" date="2020" name="Nat. Genet.">
        <title>Genomic diversifications of five Gossypium allopolyploid species and their impact on cotton improvement.</title>
        <authorList>
            <person name="Chen Z.J."/>
            <person name="Sreedasyam A."/>
            <person name="Ando A."/>
            <person name="Song Q."/>
            <person name="De Santiago L.M."/>
            <person name="Hulse-Kemp A.M."/>
            <person name="Ding M."/>
            <person name="Ye W."/>
            <person name="Kirkbride R.C."/>
            <person name="Jenkins J."/>
            <person name="Plott C."/>
            <person name="Lovell J."/>
            <person name="Lin Y.M."/>
            <person name="Vaughn R."/>
            <person name="Liu B."/>
            <person name="Simpson S."/>
            <person name="Scheffler B.E."/>
            <person name="Wen L."/>
            <person name="Saski C.A."/>
            <person name="Grover C.E."/>
            <person name="Hu G."/>
            <person name="Conover J.L."/>
            <person name="Carlson J.W."/>
            <person name="Shu S."/>
            <person name="Boston L.B."/>
            <person name="Williams M."/>
            <person name="Peterson D.G."/>
            <person name="McGee K."/>
            <person name="Jones D.C."/>
            <person name="Wendel J.F."/>
            <person name="Stelly D.M."/>
            <person name="Grimwood J."/>
            <person name="Schmutz J."/>
        </authorList>
    </citation>
    <scope>NUCLEOTIDE SEQUENCE [LARGE SCALE GENOMIC DNA]</scope>
    <source>
        <strain evidence="1">cv. TM-1</strain>
    </source>
</reference>
<dbReference type="OrthoDB" id="437338at2759"/>
<dbReference type="Pfam" id="PF08284">
    <property type="entry name" value="RVP_2"/>
    <property type="match status" value="1"/>
</dbReference>
<sequence length="196" mass="22098">MKDIAARSEARALTHTYAIQAREETTTPDVIAGTFYIFNVIVYVLIDPRSTHSYLCTALVVKKKLLFESTDYDIQVTNPLGQSVTREVISVESKNLKDIVRIISAFSAQRLMPKGNEAFLAYIIDTRGSKSKLDQLLVVSEFANVFLEELSSLPPEREVEFVIDVIPRITLISVTLYRMALAELKELKAQLQEVLD</sequence>
<keyword evidence="1" id="KW-1185">Reference proteome</keyword>
<dbReference type="AlphaFoldDB" id="A0A1U8KIA1"/>
<evidence type="ECO:0000313" key="1">
    <source>
        <dbReference type="Proteomes" id="UP000818029"/>
    </source>
</evidence>
<accession>A0A1U8KIA1</accession>
<organism evidence="1 2">
    <name type="scientific">Gossypium hirsutum</name>
    <name type="common">Upland cotton</name>
    <name type="synonym">Gossypium mexicanum</name>
    <dbReference type="NCBI Taxonomy" id="3635"/>
    <lineage>
        <taxon>Eukaryota</taxon>
        <taxon>Viridiplantae</taxon>
        <taxon>Streptophyta</taxon>
        <taxon>Embryophyta</taxon>
        <taxon>Tracheophyta</taxon>
        <taxon>Spermatophyta</taxon>
        <taxon>Magnoliopsida</taxon>
        <taxon>eudicotyledons</taxon>
        <taxon>Gunneridae</taxon>
        <taxon>Pentapetalae</taxon>
        <taxon>rosids</taxon>
        <taxon>malvids</taxon>
        <taxon>Malvales</taxon>
        <taxon>Malvaceae</taxon>
        <taxon>Malvoideae</taxon>
        <taxon>Gossypium</taxon>
    </lineage>
</organism>
<protein>
    <submittedName>
        <fullName evidence="2">Uncharacterized protein</fullName>
    </submittedName>
</protein>
<dbReference type="PANTHER" id="PTHR15503:SF45">
    <property type="entry name" value="RNA-DIRECTED DNA POLYMERASE HOMOLOG"/>
    <property type="match status" value="1"/>
</dbReference>
<reference evidence="2" key="2">
    <citation type="submission" date="2025-08" db="UniProtKB">
        <authorList>
            <consortium name="RefSeq"/>
        </authorList>
    </citation>
    <scope>IDENTIFICATION</scope>
</reference>
<gene>
    <name evidence="2" type="primary">LOC107917329</name>
</gene>
<dbReference type="PaxDb" id="3635-A0A1U8KIA1"/>
<dbReference type="KEGG" id="ghi:107917329"/>
<name>A0A1U8KIA1_GOSHI</name>
<dbReference type="InterPro" id="IPR032567">
    <property type="entry name" value="RTL1-rel"/>
</dbReference>
<dbReference type="GeneID" id="107917329"/>